<dbReference type="InterPro" id="IPR013740">
    <property type="entry name" value="Redoxin"/>
</dbReference>
<evidence type="ECO:0000256" key="2">
    <source>
        <dbReference type="ARBA" id="ARBA00007758"/>
    </source>
</evidence>
<dbReference type="Gene3D" id="3.40.30.10">
    <property type="entry name" value="Glutaredoxin"/>
    <property type="match status" value="1"/>
</dbReference>
<evidence type="ECO:0000256" key="5">
    <source>
        <dbReference type="ARBA" id="ARBA00023284"/>
    </source>
</evidence>
<reference evidence="7 8" key="1">
    <citation type="submission" date="2020-05" db="EMBL/GenBank/DDBJ databases">
        <title>Complete genome sequence of Deefgea sp. D17.</title>
        <authorList>
            <person name="Bae J.-W."/>
            <person name="Han J.E."/>
        </authorList>
    </citation>
    <scope>NUCLEOTIDE SEQUENCE [LARGE SCALE GENOMIC DNA]</scope>
    <source>
        <strain evidence="7 8">D17</strain>
    </source>
</reference>
<dbReference type="Proteomes" id="UP000504844">
    <property type="component" value="Chromosome"/>
</dbReference>
<dbReference type="SUPFAM" id="SSF52833">
    <property type="entry name" value="Thioredoxin-like"/>
    <property type="match status" value="1"/>
</dbReference>
<comment type="subcellular location">
    <subcellularLocation>
        <location evidence="1">Cell envelope</location>
    </subcellularLocation>
</comment>
<dbReference type="PANTHER" id="PTHR42852">
    <property type="entry name" value="THIOL:DISULFIDE INTERCHANGE PROTEIN DSBE"/>
    <property type="match status" value="1"/>
</dbReference>
<dbReference type="GO" id="GO:0017004">
    <property type="term" value="P:cytochrome complex assembly"/>
    <property type="evidence" value="ECO:0007669"/>
    <property type="project" value="UniProtKB-KW"/>
</dbReference>
<dbReference type="GO" id="GO:0030288">
    <property type="term" value="C:outer membrane-bounded periplasmic space"/>
    <property type="evidence" value="ECO:0007669"/>
    <property type="project" value="InterPro"/>
</dbReference>
<evidence type="ECO:0000313" key="8">
    <source>
        <dbReference type="Proteomes" id="UP000504844"/>
    </source>
</evidence>
<dbReference type="KEGG" id="dee:HQN60_04700"/>
<dbReference type="PANTHER" id="PTHR42852:SF6">
    <property type="entry name" value="THIOL:DISULFIDE INTERCHANGE PROTEIN DSBE"/>
    <property type="match status" value="1"/>
</dbReference>
<dbReference type="AlphaFoldDB" id="A0A6M8SRY4"/>
<sequence>MKRYLPLMIFFGLAVLLGIGLTLNPRELPSVLIGKPAPHFELDRLDKPGQFSPSELQGKAWLLNVWASWCSACIQEHPVLNEIAQSYDFPIVGLNYKDQDRDAKDWLALRGNPYKVVVADREGRVGVDYGVYGVPETFVIDKAGRIVYKHIGPVTQQVFKDKLLPELQKAQR</sequence>
<keyword evidence="8" id="KW-1185">Reference proteome</keyword>
<dbReference type="NCBIfam" id="TIGR00385">
    <property type="entry name" value="dsbE"/>
    <property type="match status" value="1"/>
</dbReference>
<dbReference type="InterPro" id="IPR004799">
    <property type="entry name" value="Periplasmic_diS_OxRdtase_DsbE"/>
</dbReference>
<dbReference type="CDD" id="cd03010">
    <property type="entry name" value="TlpA_like_DsbE"/>
    <property type="match status" value="1"/>
</dbReference>
<keyword evidence="5" id="KW-0676">Redox-active center</keyword>
<feature type="domain" description="Thioredoxin" evidence="6">
    <location>
        <begin position="31"/>
        <end position="169"/>
    </location>
</feature>
<protein>
    <submittedName>
        <fullName evidence="7">DsbE family thiol:disulfide interchange protein</fullName>
    </submittedName>
</protein>
<gene>
    <name evidence="7" type="ORF">HQN60_04700</name>
</gene>
<evidence type="ECO:0000313" key="7">
    <source>
        <dbReference type="EMBL" id="QKJ66066.1"/>
    </source>
</evidence>
<dbReference type="InterPro" id="IPR013766">
    <property type="entry name" value="Thioredoxin_domain"/>
</dbReference>
<dbReference type="InterPro" id="IPR050553">
    <property type="entry name" value="Thioredoxin_ResA/DsbE_sf"/>
</dbReference>
<evidence type="ECO:0000259" key="6">
    <source>
        <dbReference type="PROSITE" id="PS51352"/>
    </source>
</evidence>
<dbReference type="Pfam" id="PF08534">
    <property type="entry name" value="Redoxin"/>
    <property type="match status" value="1"/>
</dbReference>
<evidence type="ECO:0000256" key="1">
    <source>
        <dbReference type="ARBA" id="ARBA00004196"/>
    </source>
</evidence>
<evidence type="ECO:0000256" key="3">
    <source>
        <dbReference type="ARBA" id="ARBA00022748"/>
    </source>
</evidence>
<dbReference type="EMBL" id="CP054143">
    <property type="protein sequence ID" value="QKJ66066.1"/>
    <property type="molecule type" value="Genomic_DNA"/>
</dbReference>
<dbReference type="RefSeq" id="WP_173532570.1">
    <property type="nucleotide sequence ID" value="NZ_CP054143.1"/>
</dbReference>
<organism evidence="7 8">
    <name type="scientific">Deefgea piscis</name>
    <dbReference type="NCBI Taxonomy" id="2739061"/>
    <lineage>
        <taxon>Bacteria</taxon>
        <taxon>Pseudomonadati</taxon>
        <taxon>Pseudomonadota</taxon>
        <taxon>Betaproteobacteria</taxon>
        <taxon>Neisseriales</taxon>
        <taxon>Chitinibacteraceae</taxon>
        <taxon>Deefgea</taxon>
    </lineage>
</organism>
<keyword evidence="4" id="KW-1015">Disulfide bond</keyword>
<dbReference type="GO" id="GO:0015036">
    <property type="term" value="F:disulfide oxidoreductase activity"/>
    <property type="evidence" value="ECO:0007669"/>
    <property type="project" value="InterPro"/>
</dbReference>
<comment type="similarity">
    <text evidence="2">Belongs to the thioredoxin family. DsbE subfamily.</text>
</comment>
<proteinExistence type="inferred from homology"/>
<name>A0A6M8SRY4_9NEIS</name>
<keyword evidence="3" id="KW-0201">Cytochrome c-type biogenesis</keyword>
<accession>A0A6M8SRY4</accession>
<evidence type="ECO:0000256" key="4">
    <source>
        <dbReference type="ARBA" id="ARBA00023157"/>
    </source>
</evidence>
<dbReference type="InterPro" id="IPR036249">
    <property type="entry name" value="Thioredoxin-like_sf"/>
</dbReference>
<dbReference type="PROSITE" id="PS51352">
    <property type="entry name" value="THIOREDOXIN_2"/>
    <property type="match status" value="1"/>
</dbReference>